<organism evidence="1 2">
    <name type="scientific">Pseudomonas amygdali pv. tabaci</name>
    <name type="common">Pseudomonas syringae pv. tabaci</name>
    <dbReference type="NCBI Taxonomy" id="322"/>
    <lineage>
        <taxon>Bacteria</taxon>
        <taxon>Pseudomonadati</taxon>
        <taxon>Pseudomonadota</taxon>
        <taxon>Gammaproteobacteria</taxon>
        <taxon>Pseudomonadales</taxon>
        <taxon>Pseudomonadaceae</taxon>
        <taxon>Pseudomonas</taxon>
        <taxon>Pseudomonas amygdali</taxon>
    </lineage>
</organism>
<evidence type="ECO:0008006" key="3">
    <source>
        <dbReference type="Google" id="ProtNLM"/>
    </source>
</evidence>
<evidence type="ECO:0000313" key="2">
    <source>
        <dbReference type="Proteomes" id="UP000271531"/>
    </source>
</evidence>
<evidence type="ECO:0000313" key="1">
    <source>
        <dbReference type="EMBL" id="RMV94107.1"/>
    </source>
</evidence>
<sequence>MKKIRPCKLNIASAISDDLSPNVELKSWPPSDDFPIIVGHDGTVICRFGDSKWYLTFWTTASTVLNFGDGDTPSRIQNTSDNARLYRILTAWWLWRAPTPVGVATIKSQHELFSPIFRLCSENSILVSDLYKFPKVVEKIPERMTPRQLSRIFQHLHYLYEIKDELGFFILLPENLKQLHATPLDFEARQTAYMPPRIWVYQVTRLKQFIDDYLAIKGALEIFFNHCFEMYTNHYGSFEAAFLPVPERKRRGSPFSGGTSISFGALADSMGVGYAFRRWLVRPGESLDGGGKGINLLASYLTMTTRVGIAYLLNFTAMRINEAWNLRSDCLTKEFDIQFGEFWTISGETTKLFKDSDARWVTSPSVQAAVEAMVHVSKLRLIGAANNPAVTLQEGEHENPFLVYRSYEPWSPRVNEHLPTTIRPHYTSYQSLASYYRNLFEPNEMIITKEDLSITLLVTPNLDTTKFVVGKPWPLAWHQTRRTGAVNMQASGLVSESSLQYDLKHQSRMQSLYYAQGFSKLVFNEDARSEYVKALYDLRAIHQAQLMTNRFSSPHGVRHKATMLAPYTNKDLKSLAIPNEKGVFAYREVLLGVCLNQGHCSYGGIDNIVRCGGGDGGPPCSEVLYDKSKLIPIKELRAEIIMRRNSASDQSPYAASLDAQLRSADGAIAWIENLGV</sequence>
<accession>A0A3M6GNZ8</accession>
<gene>
    <name evidence="1" type="ORF">ALP03_200043</name>
</gene>
<reference evidence="1 2" key="1">
    <citation type="submission" date="2018-08" db="EMBL/GenBank/DDBJ databases">
        <title>Recombination of ecologically and evolutionarily significant loci maintains genetic cohesion in the Pseudomonas syringae species complex.</title>
        <authorList>
            <person name="Dillon M."/>
            <person name="Thakur S."/>
            <person name="Almeida R.N.D."/>
            <person name="Weir B.S."/>
            <person name="Guttman D.S."/>
        </authorList>
    </citation>
    <scope>NUCLEOTIDE SEQUENCE [LARGE SCALE GENOMIC DNA]</scope>
    <source>
        <strain evidence="1 2">ICMP 4525</strain>
    </source>
</reference>
<name>A0A3M6GNZ8_PSEAJ</name>
<dbReference type="RefSeq" id="WP_157973423.1">
    <property type="nucleotide sequence ID" value="NZ_QPCR01000001.1"/>
</dbReference>
<dbReference type="AlphaFoldDB" id="A0A3M6GNZ8"/>
<comment type="caution">
    <text evidence="1">The sequence shown here is derived from an EMBL/GenBank/DDBJ whole genome shotgun (WGS) entry which is preliminary data.</text>
</comment>
<proteinExistence type="predicted"/>
<dbReference type="EMBL" id="RBVA01000669">
    <property type="protein sequence ID" value="RMV94107.1"/>
    <property type="molecule type" value="Genomic_DNA"/>
</dbReference>
<protein>
    <recommendedName>
        <fullName evidence="3">Integrase</fullName>
    </recommendedName>
</protein>
<dbReference type="Proteomes" id="UP000271531">
    <property type="component" value="Unassembled WGS sequence"/>
</dbReference>